<evidence type="ECO:0000313" key="1">
    <source>
        <dbReference type="EMBL" id="AFJ02941.1"/>
    </source>
</evidence>
<evidence type="ECO:0008006" key="3">
    <source>
        <dbReference type="Google" id="ProtNLM"/>
    </source>
</evidence>
<keyword evidence="2" id="KW-1185">Reference proteome</keyword>
<organism evidence="1 2">
    <name type="scientific">Methylophaga frappieri (strain ATCC BAA-2434 / DSM 25690 / JAM7)</name>
    <dbReference type="NCBI Taxonomy" id="754477"/>
    <lineage>
        <taxon>Bacteria</taxon>
        <taxon>Pseudomonadati</taxon>
        <taxon>Pseudomonadota</taxon>
        <taxon>Gammaproteobacteria</taxon>
        <taxon>Thiotrichales</taxon>
        <taxon>Piscirickettsiaceae</taxon>
        <taxon>Methylophaga</taxon>
    </lineage>
</organism>
<dbReference type="STRING" id="754477.Q7C_1800"/>
<evidence type="ECO:0000313" key="2">
    <source>
        <dbReference type="Proteomes" id="UP000009145"/>
    </source>
</evidence>
<name>I1YJ48_METFJ</name>
<dbReference type="OrthoDB" id="5609454at2"/>
<dbReference type="EMBL" id="CP003380">
    <property type="protein sequence ID" value="AFJ02941.1"/>
    <property type="molecule type" value="Genomic_DNA"/>
</dbReference>
<dbReference type="Proteomes" id="UP000009145">
    <property type="component" value="Chromosome"/>
</dbReference>
<dbReference type="PATRIC" id="fig|754477.3.peg.1771"/>
<dbReference type="KEGG" id="mec:Q7C_1800"/>
<proteinExistence type="predicted"/>
<dbReference type="HOGENOM" id="CLU_2220031_0_0_6"/>
<accession>I1YJ48</accession>
<reference evidence="1 2" key="1">
    <citation type="journal article" date="2012" name="J. Bacteriol.">
        <title>Complete genome sequences of Methylophaga sp. strain JAM1 and Methylophaga sp. strain JAM7.</title>
        <authorList>
            <person name="Villeneuve C."/>
            <person name="Martineau C."/>
            <person name="Mauffrey F."/>
            <person name="Villemur R."/>
        </authorList>
    </citation>
    <scope>NUCLEOTIDE SEQUENCE [LARGE SCALE GENOMIC DNA]</scope>
    <source>
        <strain evidence="1 2">JAM7</strain>
    </source>
</reference>
<gene>
    <name evidence="1" type="ordered locus">Q7C_1800</name>
</gene>
<dbReference type="RefSeq" id="WP_014704361.1">
    <property type="nucleotide sequence ID" value="NC_017856.1"/>
</dbReference>
<dbReference type="PROSITE" id="PS51257">
    <property type="entry name" value="PROKAR_LIPOPROTEIN"/>
    <property type="match status" value="1"/>
</dbReference>
<protein>
    <recommendedName>
        <fullName evidence="3">Lipoprotein</fullName>
    </recommendedName>
</protein>
<dbReference type="AlphaFoldDB" id="I1YJ48"/>
<sequence length="106" mass="11708" precursor="true">MFKKTGIALLASLVILTGCGLKTSGVQPLGKDTYVVSSEAMNEPEAKGSALSQAQAHCAERSRQVLVTKQYKRHKVRYYYDVTFMCLPSGDERLVDPEYEAVPLSH</sequence>